<dbReference type="InterPro" id="IPR011765">
    <property type="entry name" value="Pept_M16_N"/>
</dbReference>
<dbReference type="Pfam" id="PF00675">
    <property type="entry name" value="Peptidase_M16"/>
    <property type="match status" value="1"/>
</dbReference>
<evidence type="ECO:0000313" key="4">
    <source>
        <dbReference type="Proteomes" id="UP000677918"/>
    </source>
</evidence>
<dbReference type="PANTHER" id="PTHR11851">
    <property type="entry name" value="METALLOPROTEASE"/>
    <property type="match status" value="1"/>
</dbReference>
<evidence type="ECO:0000259" key="1">
    <source>
        <dbReference type="Pfam" id="PF00675"/>
    </source>
</evidence>
<evidence type="ECO:0000259" key="2">
    <source>
        <dbReference type="Pfam" id="PF05193"/>
    </source>
</evidence>
<dbReference type="Pfam" id="PF05193">
    <property type="entry name" value="Peptidase_M16_C"/>
    <property type="match status" value="1"/>
</dbReference>
<accession>A0A8J4H0D0</accession>
<dbReference type="InterPro" id="IPR050361">
    <property type="entry name" value="MPP/UQCRC_Complex"/>
</dbReference>
<protein>
    <submittedName>
        <fullName evidence="3">Peptidase M16</fullName>
    </submittedName>
</protein>
<proteinExistence type="predicted"/>
<name>A0A8J4H0D0_9BACL</name>
<reference evidence="3" key="1">
    <citation type="submission" date="2021-04" db="EMBL/GenBank/DDBJ databases">
        <title>Draft genome sequence of Xylanibacillus composti strain K13.</title>
        <authorList>
            <person name="Uke A."/>
            <person name="Chhe C."/>
            <person name="Baramee S."/>
            <person name="Kosugi A."/>
        </authorList>
    </citation>
    <scope>NUCLEOTIDE SEQUENCE</scope>
    <source>
        <strain evidence="3">K13</strain>
    </source>
</reference>
<gene>
    <name evidence="3" type="ORF">XYCOK13_14020</name>
</gene>
<dbReference type="RefSeq" id="WP_213411168.1">
    <property type="nucleotide sequence ID" value="NZ_BOVK01000016.1"/>
</dbReference>
<evidence type="ECO:0000313" key="3">
    <source>
        <dbReference type="EMBL" id="GIQ68578.1"/>
    </source>
</evidence>
<dbReference type="InterPro" id="IPR007863">
    <property type="entry name" value="Peptidase_M16_C"/>
</dbReference>
<dbReference type="EMBL" id="BOVK01000016">
    <property type="protein sequence ID" value="GIQ68578.1"/>
    <property type="molecule type" value="Genomic_DNA"/>
</dbReference>
<keyword evidence="4" id="KW-1185">Reference proteome</keyword>
<dbReference type="SUPFAM" id="SSF63411">
    <property type="entry name" value="LuxS/MPP-like metallohydrolase"/>
    <property type="match status" value="2"/>
</dbReference>
<comment type="caution">
    <text evidence="3">The sequence shown here is derived from an EMBL/GenBank/DDBJ whole genome shotgun (WGS) entry which is preliminary data.</text>
</comment>
<sequence length="436" mass="50110">MQTKHYERVQETLVHDRLPNGLDVFILPKPGFQKTYATFTAKYGSMDHHFQPPGEEKLRVPDGIAHFLEHKMFEEPTGDIFAQFAAQGASANAFTSFDRTAYLFSATEQISENVETLLHFVQNPYFTDENVEKEKGIIGQEIDMYQDNADWRAYFGLIEALYQKHPVHIDIAGTKASIAQITKELLYTCYRTFYHPSNMVLFIVGGVDPEEMMLLIRDNQAKREMAPQAEIKRFFEEEPADVREAKRVSRLPVSLPKCLIGFKDTPGAEGGPEALRQELEMKILLDLLFGPSSAAFQKLYEERLISDQFATEYNWGSGYSFSVIGGETRDPELLVQRVREEVERVRQAGIAEQDFERSKRKKIGAYLRMLNSPEAIANEFTKYRFKGIDFFTILDEYEAMTLDRIERRLQTHFEWERQSVSIVASEEQNAASGERG</sequence>
<feature type="domain" description="Peptidase M16 N-terminal" evidence="1">
    <location>
        <begin position="62"/>
        <end position="174"/>
    </location>
</feature>
<dbReference type="Proteomes" id="UP000677918">
    <property type="component" value="Unassembled WGS sequence"/>
</dbReference>
<dbReference type="NCBIfam" id="NF047421">
    <property type="entry name" value="YfmH_fam"/>
    <property type="match status" value="1"/>
</dbReference>
<dbReference type="InterPro" id="IPR011249">
    <property type="entry name" value="Metalloenz_LuxS/M16"/>
</dbReference>
<dbReference type="GO" id="GO:0046872">
    <property type="term" value="F:metal ion binding"/>
    <property type="evidence" value="ECO:0007669"/>
    <property type="project" value="InterPro"/>
</dbReference>
<dbReference type="Gene3D" id="3.30.830.10">
    <property type="entry name" value="Metalloenzyme, LuxS/M16 peptidase-like"/>
    <property type="match status" value="2"/>
</dbReference>
<feature type="domain" description="Peptidase M16 C-terminal" evidence="2">
    <location>
        <begin position="181"/>
        <end position="361"/>
    </location>
</feature>
<dbReference type="PANTHER" id="PTHR11851:SF134">
    <property type="entry name" value="ZINC-DEPENDENT PROTEASE"/>
    <property type="match status" value="1"/>
</dbReference>
<organism evidence="3 4">
    <name type="scientific">Xylanibacillus composti</name>
    <dbReference type="NCBI Taxonomy" id="1572762"/>
    <lineage>
        <taxon>Bacteria</taxon>
        <taxon>Bacillati</taxon>
        <taxon>Bacillota</taxon>
        <taxon>Bacilli</taxon>
        <taxon>Bacillales</taxon>
        <taxon>Paenibacillaceae</taxon>
        <taxon>Xylanibacillus</taxon>
    </lineage>
</organism>
<dbReference type="AlphaFoldDB" id="A0A8J4H0D0"/>